<comment type="caution">
    <text evidence="2">The sequence shown here is derived from an EMBL/GenBank/DDBJ whole genome shotgun (WGS) entry which is preliminary data.</text>
</comment>
<protein>
    <submittedName>
        <fullName evidence="2">GNAT family N-acetyltransferase</fullName>
    </submittedName>
</protein>
<proteinExistence type="predicted"/>
<accession>A0ABR7RHN4</accession>
<evidence type="ECO:0000313" key="3">
    <source>
        <dbReference type="Proteomes" id="UP000626026"/>
    </source>
</evidence>
<dbReference type="SUPFAM" id="SSF55729">
    <property type="entry name" value="Acyl-CoA N-acyltransferases (Nat)"/>
    <property type="match status" value="1"/>
</dbReference>
<gene>
    <name evidence="2" type="ORF">IBL26_04280</name>
</gene>
<feature type="domain" description="N-acetyltransferase" evidence="1">
    <location>
        <begin position="38"/>
        <end position="187"/>
    </location>
</feature>
<evidence type="ECO:0000313" key="2">
    <source>
        <dbReference type="EMBL" id="MBC9206042.1"/>
    </source>
</evidence>
<organism evidence="2 3">
    <name type="scientific">Teichococcus aerophilus</name>
    <dbReference type="NCBI Taxonomy" id="1224513"/>
    <lineage>
        <taxon>Bacteria</taxon>
        <taxon>Pseudomonadati</taxon>
        <taxon>Pseudomonadota</taxon>
        <taxon>Alphaproteobacteria</taxon>
        <taxon>Acetobacterales</taxon>
        <taxon>Roseomonadaceae</taxon>
        <taxon>Roseomonas</taxon>
    </lineage>
</organism>
<sequence length="193" mass="21259">MSVKLSLVEPAIRVAVDVTFLRMELPPAPPGPALPADAVVTVATHCTVPFYRYLYNTVGQDYVWWLRRTAADAEIATILADPATSIHVLYRDGAPAGFYELERRSGGQTNIAYFGLLPHAVGQGMGNAFLRHAIDEGWTRGTKLLTVNTCTADHPRALPNYRAAGFTETRRVREIWPVPVRLGLKIPDHLRAG</sequence>
<reference evidence="2 3" key="1">
    <citation type="journal article" date="2013" name="Int. J. Syst. Evol. Microbiol.">
        <title>Roseomonas aerophila sp. nov., isolated from air.</title>
        <authorList>
            <person name="Kim S.J."/>
            <person name="Weon H.Y."/>
            <person name="Ahn J.H."/>
            <person name="Hong S.B."/>
            <person name="Seok S.J."/>
            <person name="Whang K.S."/>
            <person name="Kwon S.W."/>
        </authorList>
    </citation>
    <scope>NUCLEOTIDE SEQUENCE [LARGE SCALE GENOMIC DNA]</scope>
    <source>
        <strain evidence="2 3">NBRC 108923</strain>
    </source>
</reference>
<keyword evidence="3" id="KW-1185">Reference proteome</keyword>
<dbReference type="InterPro" id="IPR016181">
    <property type="entry name" value="Acyl_CoA_acyltransferase"/>
</dbReference>
<dbReference type="Pfam" id="PF00583">
    <property type="entry name" value="Acetyltransf_1"/>
    <property type="match status" value="1"/>
</dbReference>
<dbReference type="PROSITE" id="PS51186">
    <property type="entry name" value="GNAT"/>
    <property type="match status" value="1"/>
</dbReference>
<dbReference type="RefSeq" id="WP_187783208.1">
    <property type="nucleotide sequence ID" value="NZ_JACTVA010000004.1"/>
</dbReference>
<dbReference type="InterPro" id="IPR000182">
    <property type="entry name" value="GNAT_dom"/>
</dbReference>
<dbReference type="Gene3D" id="3.40.630.30">
    <property type="match status" value="1"/>
</dbReference>
<dbReference type="CDD" id="cd04301">
    <property type="entry name" value="NAT_SF"/>
    <property type="match status" value="1"/>
</dbReference>
<dbReference type="EMBL" id="JACTVA010000004">
    <property type="protein sequence ID" value="MBC9206042.1"/>
    <property type="molecule type" value="Genomic_DNA"/>
</dbReference>
<dbReference type="Proteomes" id="UP000626026">
    <property type="component" value="Unassembled WGS sequence"/>
</dbReference>
<evidence type="ECO:0000259" key="1">
    <source>
        <dbReference type="PROSITE" id="PS51186"/>
    </source>
</evidence>
<name>A0ABR7RHN4_9PROT</name>